<comment type="caution">
    <text evidence="1">The sequence shown here is derived from an EMBL/GenBank/DDBJ whole genome shotgun (WGS) entry which is preliminary data.</text>
</comment>
<organism evidence="1 2">
    <name type="scientific">Clostridium autoethanogenum</name>
    <dbReference type="NCBI Taxonomy" id="84023"/>
    <lineage>
        <taxon>Bacteria</taxon>
        <taxon>Bacillati</taxon>
        <taxon>Bacillota</taxon>
        <taxon>Clostridia</taxon>
        <taxon>Eubacteriales</taxon>
        <taxon>Clostridiaceae</taxon>
        <taxon>Clostridium</taxon>
    </lineage>
</organism>
<dbReference type="EMBL" id="RFAQ01000001">
    <property type="protein sequence ID" value="RMD04896.1"/>
    <property type="molecule type" value="Genomic_DNA"/>
</dbReference>
<reference evidence="1 2" key="1">
    <citation type="submission" date="2018-10" db="EMBL/GenBank/DDBJ databases">
        <title>Genome-centric metagenomics revealed C2 chemical producing, CO utilizing Clostridium with novel acetogenic gene cluster.</title>
        <authorList>
            <person name="Kang H."/>
            <person name="Park B."/>
            <person name="Choi I.G."/>
            <person name="Chang I.S."/>
        </authorList>
    </citation>
    <scope>NUCLEOTIDE SEQUENCE [LARGE SCALE GENOMIC DNA]</scope>
    <source>
        <strain evidence="1 2">H21-9</strain>
    </source>
</reference>
<accession>A0A3M0T2M8</accession>
<gene>
    <name evidence="1" type="ORF">D9O40_00655</name>
</gene>
<protein>
    <submittedName>
        <fullName evidence="1">Uncharacterized protein</fullName>
    </submittedName>
</protein>
<dbReference type="RefSeq" id="WP_122057659.1">
    <property type="nucleotide sequence ID" value="NZ_RFAQ01000001.1"/>
</dbReference>
<evidence type="ECO:0000313" key="2">
    <source>
        <dbReference type="Proteomes" id="UP000277999"/>
    </source>
</evidence>
<dbReference type="Proteomes" id="UP000277999">
    <property type="component" value="Unassembled WGS sequence"/>
</dbReference>
<evidence type="ECO:0000313" key="1">
    <source>
        <dbReference type="EMBL" id="RMD04896.1"/>
    </source>
</evidence>
<proteinExistence type="predicted"/>
<sequence length="99" mass="11055">MQQIGRRIIYDTTTGKIIMDSGEMQGSDGDLKERGAISGLAYIDLPYGQDSDKFNRVKSYHVDITTKTVVFDELYDPPVDKDAEIATLQQQLLQSQGVI</sequence>
<dbReference type="AlphaFoldDB" id="A0A3M0T2M8"/>
<name>A0A3M0T2M8_9CLOT</name>